<comment type="caution">
    <text evidence="2">The sequence shown here is derived from an EMBL/GenBank/DDBJ whole genome shotgun (WGS) entry which is preliminary data.</text>
</comment>
<keyword evidence="3" id="KW-1185">Reference proteome</keyword>
<dbReference type="InterPro" id="IPR028992">
    <property type="entry name" value="Hedgehog/Intein_dom"/>
</dbReference>
<reference evidence="3" key="1">
    <citation type="journal article" date="2019" name="Int. J. Syst. Evol. Microbiol.">
        <title>The Global Catalogue of Microorganisms (GCM) 10K type strain sequencing project: providing services to taxonomists for standard genome sequencing and annotation.</title>
        <authorList>
            <consortium name="The Broad Institute Genomics Platform"/>
            <consortium name="The Broad Institute Genome Sequencing Center for Infectious Disease"/>
            <person name="Wu L."/>
            <person name="Ma J."/>
        </authorList>
    </citation>
    <scope>NUCLEOTIDE SEQUENCE [LARGE SCALE GENOMIC DNA]</scope>
    <source>
        <strain evidence="3">CCUG 55328</strain>
    </source>
</reference>
<dbReference type="SUPFAM" id="SSF51294">
    <property type="entry name" value="Hedgehog/intein (Hint) domain"/>
    <property type="match status" value="1"/>
</dbReference>
<dbReference type="InterPro" id="IPR036844">
    <property type="entry name" value="Hint_dom_sf"/>
</dbReference>
<dbReference type="EMBL" id="JBHTKR010000004">
    <property type="protein sequence ID" value="MFD1195254.1"/>
    <property type="molecule type" value="Genomic_DNA"/>
</dbReference>
<feature type="domain" description="Hedgehog/Intein (Hint)" evidence="1">
    <location>
        <begin position="127"/>
        <end position="265"/>
    </location>
</feature>
<evidence type="ECO:0000313" key="2">
    <source>
        <dbReference type="EMBL" id="MFD1195254.1"/>
    </source>
</evidence>
<dbReference type="RefSeq" id="WP_380791751.1">
    <property type="nucleotide sequence ID" value="NZ_JBHTKR010000004.1"/>
</dbReference>
<protein>
    <submittedName>
        <fullName evidence="2">Hint domain-containing protein</fullName>
    </submittedName>
</protein>
<accession>A0ABW3TDJ1</accession>
<evidence type="ECO:0000313" key="3">
    <source>
        <dbReference type="Proteomes" id="UP001597151"/>
    </source>
</evidence>
<evidence type="ECO:0000259" key="1">
    <source>
        <dbReference type="Pfam" id="PF13403"/>
    </source>
</evidence>
<dbReference type="SUPFAM" id="SSF51126">
    <property type="entry name" value="Pectin lyase-like"/>
    <property type="match status" value="1"/>
</dbReference>
<name>A0ABW3TDJ1_9RHOB</name>
<dbReference type="Gene3D" id="2.170.16.10">
    <property type="entry name" value="Hedgehog/Intein (Hint) domain"/>
    <property type="match status" value="1"/>
</dbReference>
<dbReference type="Pfam" id="PF13403">
    <property type="entry name" value="Hint_2"/>
    <property type="match status" value="1"/>
</dbReference>
<dbReference type="InterPro" id="IPR011050">
    <property type="entry name" value="Pectin_lyase_fold/virulence"/>
</dbReference>
<dbReference type="Proteomes" id="UP001597151">
    <property type="component" value="Unassembled WGS sequence"/>
</dbReference>
<sequence length="311" mass="33549">MFKLFAVGMMPGTYSFSFFSIDPGNPPARNSALTPSTLTVTDQNDNGIIGTSQGDTIGGFTVASVWVGDTITVRVDGKNVTITGVTFYRTGASAVFMPTDGTVLTNATFRSATYVNTSTQYTLPPVPCFVAGTLIFTAQGARPVETLKPGDLILTRDSGMRPLRWIGQTTVSGQDRFAPIRFMPGTCGNTNQLLVSPNHRILVTGWKAEMYFGEREILVPAKTLVNGDTIMSAPCETVTYVHLLLDRHEVIFAEGAATESLHPGDYLLAGADETAAEILALFPELATESGRRRWKSARSIARTREARLLAA</sequence>
<gene>
    <name evidence="2" type="ORF">ACFQ3C_11285</name>
</gene>
<organism evidence="2 3">
    <name type="scientific">Seohaeicola saemankumensis</name>
    <dbReference type="NCBI Taxonomy" id="481181"/>
    <lineage>
        <taxon>Bacteria</taxon>
        <taxon>Pseudomonadati</taxon>
        <taxon>Pseudomonadota</taxon>
        <taxon>Alphaproteobacteria</taxon>
        <taxon>Rhodobacterales</taxon>
        <taxon>Roseobacteraceae</taxon>
        <taxon>Seohaeicola</taxon>
    </lineage>
</organism>
<proteinExistence type="predicted"/>